<name>A0A822YYQ7_NELNU</name>
<keyword evidence="4" id="KW-1185">Reference proteome</keyword>
<feature type="region of interest" description="Disordered" evidence="1">
    <location>
        <begin position="167"/>
        <end position="189"/>
    </location>
</feature>
<protein>
    <recommendedName>
        <fullName evidence="2">Myb/SANT-like domain-containing protein</fullName>
    </recommendedName>
</protein>
<feature type="compositionally biased region" description="Low complexity" evidence="1">
    <location>
        <begin position="170"/>
        <end position="182"/>
    </location>
</feature>
<dbReference type="AlphaFoldDB" id="A0A822YYQ7"/>
<dbReference type="Proteomes" id="UP000607653">
    <property type="component" value="Unassembled WGS sequence"/>
</dbReference>
<comment type="caution">
    <text evidence="3">The sequence shown here is derived from an EMBL/GenBank/DDBJ whole genome shotgun (WGS) entry which is preliminary data.</text>
</comment>
<dbReference type="InterPro" id="IPR024752">
    <property type="entry name" value="Myb/SANT-like_dom"/>
</dbReference>
<evidence type="ECO:0000313" key="4">
    <source>
        <dbReference type="Proteomes" id="UP000607653"/>
    </source>
</evidence>
<dbReference type="EMBL" id="DUZY01000004">
    <property type="protein sequence ID" value="DAD37667.1"/>
    <property type="molecule type" value="Genomic_DNA"/>
</dbReference>
<reference evidence="3 4" key="1">
    <citation type="journal article" date="2020" name="Mol. Biol. Evol.">
        <title>Distinct Expression and Methylation Patterns for Genes with Different Fates following a Single Whole-Genome Duplication in Flowering Plants.</title>
        <authorList>
            <person name="Shi T."/>
            <person name="Rahmani R.S."/>
            <person name="Gugger P.F."/>
            <person name="Wang M."/>
            <person name="Li H."/>
            <person name="Zhang Y."/>
            <person name="Li Z."/>
            <person name="Wang Q."/>
            <person name="Van de Peer Y."/>
            <person name="Marchal K."/>
            <person name="Chen J."/>
        </authorList>
    </citation>
    <scope>NUCLEOTIDE SEQUENCE [LARGE SCALE GENOMIC DNA]</scope>
    <source>
        <tissue evidence="3">Leaf</tissue>
    </source>
</reference>
<dbReference type="PANTHER" id="PTHR46929:SF29">
    <property type="entry name" value="MYB_SANT-LIKE DOMAIN-CONTAINING PROTEIN"/>
    <property type="match status" value="1"/>
</dbReference>
<evidence type="ECO:0000313" key="3">
    <source>
        <dbReference type="EMBL" id="DAD37667.1"/>
    </source>
</evidence>
<dbReference type="PANTHER" id="PTHR46929">
    <property type="entry name" value="EXPRESSED PROTEIN"/>
    <property type="match status" value="1"/>
</dbReference>
<sequence length="189" mass="21204">MNKALIELLVDQVALDNTIDKGFQASAYTSVCKEMIARFNIDVRTPHIKSRMRTLKPIYIESNKLLGTSSFGWNEFKNQIIANSVVWDDYIKANSLALCVKGRVMEMFDEMQTIMGNDHPTGNKAMARFESMTECNVDVDGAEEDDPEINDDTTTPLTVDEFVCEDGIQSVSNNNPRAASSSSKKRVHR</sequence>
<accession>A0A822YYQ7</accession>
<organism evidence="3 4">
    <name type="scientific">Nelumbo nucifera</name>
    <name type="common">Sacred lotus</name>
    <dbReference type="NCBI Taxonomy" id="4432"/>
    <lineage>
        <taxon>Eukaryota</taxon>
        <taxon>Viridiplantae</taxon>
        <taxon>Streptophyta</taxon>
        <taxon>Embryophyta</taxon>
        <taxon>Tracheophyta</taxon>
        <taxon>Spermatophyta</taxon>
        <taxon>Magnoliopsida</taxon>
        <taxon>Proteales</taxon>
        <taxon>Nelumbonaceae</taxon>
        <taxon>Nelumbo</taxon>
    </lineage>
</organism>
<proteinExistence type="predicted"/>
<dbReference type="Pfam" id="PF12776">
    <property type="entry name" value="Myb_DNA-bind_3"/>
    <property type="match status" value="1"/>
</dbReference>
<gene>
    <name evidence="3" type="ORF">HUJ06_008308</name>
</gene>
<evidence type="ECO:0000259" key="2">
    <source>
        <dbReference type="Pfam" id="PF12776"/>
    </source>
</evidence>
<evidence type="ECO:0000256" key="1">
    <source>
        <dbReference type="SAM" id="MobiDB-lite"/>
    </source>
</evidence>
<feature type="domain" description="Myb/SANT-like" evidence="2">
    <location>
        <begin position="1"/>
        <end position="90"/>
    </location>
</feature>